<dbReference type="EMBL" id="JBCEZU010000597">
    <property type="protein sequence ID" value="KAK9513939.1"/>
    <property type="molecule type" value="Genomic_DNA"/>
</dbReference>
<dbReference type="FunFam" id="3.40.50.850:FF:000001">
    <property type="entry name" value="Isochorismatase domain-containing protein 1"/>
    <property type="match status" value="1"/>
</dbReference>
<keyword evidence="4" id="KW-1185">Reference proteome</keyword>
<dbReference type="AlphaFoldDB" id="A0AAW1DWW3"/>
<dbReference type="SUPFAM" id="SSF52499">
    <property type="entry name" value="Isochorismatase-like hydrolases"/>
    <property type="match status" value="1"/>
</dbReference>
<comment type="similarity">
    <text evidence="1">Belongs to the isochorismatase family.</text>
</comment>
<sequence length="243" mass="26681">MWLILCRFCEASPGTLYFNLTVELFTVLLNRSPTLSLSSQSDHSDNMARIGRLSTKDSVLLLCDMQEKFRPNIFQFTNIVSNASRLLQASRVLGIPSILTEQYPKGLGPTVPELGAEDLTAHAKTSFTMMIEAVEAELQALGNPKQAILCGIEAHACIACTTYDLLEKGIEVHIVADAVSARSQTDRLFALSRLKQSGAYLTTTEAVLLQLVQDARHPNFKEIQKLLAHPSPDTGLLSFFSAL</sequence>
<dbReference type="Pfam" id="PF00857">
    <property type="entry name" value="Isochorismatase"/>
    <property type="match status" value="1"/>
</dbReference>
<evidence type="ECO:0000256" key="1">
    <source>
        <dbReference type="ARBA" id="ARBA00006336"/>
    </source>
</evidence>
<name>A0AAW1DWW3_ZOAVI</name>
<evidence type="ECO:0000259" key="2">
    <source>
        <dbReference type="Pfam" id="PF00857"/>
    </source>
</evidence>
<dbReference type="InterPro" id="IPR036380">
    <property type="entry name" value="Isochorismatase-like_sf"/>
</dbReference>
<proteinExistence type="inferred from homology"/>
<comment type="caution">
    <text evidence="3">The sequence shown here is derived from an EMBL/GenBank/DDBJ whole genome shotgun (WGS) entry which is preliminary data.</text>
</comment>
<protein>
    <recommendedName>
        <fullName evidence="2">Isochorismatase-like domain-containing protein</fullName>
    </recommendedName>
</protein>
<dbReference type="InterPro" id="IPR050993">
    <property type="entry name" value="Isochorismatase_domain"/>
</dbReference>
<accession>A0AAW1DWW3</accession>
<dbReference type="PANTHER" id="PTHR14119">
    <property type="entry name" value="HYDROLASE"/>
    <property type="match status" value="1"/>
</dbReference>
<dbReference type="Proteomes" id="UP001488805">
    <property type="component" value="Unassembled WGS sequence"/>
</dbReference>
<evidence type="ECO:0000313" key="4">
    <source>
        <dbReference type="Proteomes" id="UP001488805"/>
    </source>
</evidence>
<dbReference type="InterPro" id="IPR000868">
    <property type="entry name" value="Isochorismatase-like_dom"/>
</dbReference>
<organism evidence="3 4">
    <name type="scientific">Zoarces viviparus</name>
    <name type="common">Viviparous eelpout</name>
    <name type="synonym">Blennius viviparus</name>
    <dbReference type="NCBI Taxonomy" id="48416"/>
    <lineage>
        <taxon>Eukaryota</taxon>
        <taxon>Metazoa</taxon>
        <taxon>Chordata</taxon>
        <taxon>Craniata</taxon>
        <taxon>Vertebrata</taxon>
        <taxon>Euteleostomi</taxon>
        <taxon>Actinopterygii</taxon>
        <taxon>Neopterygii</taxon>
        <taxon>Teleostei</taxon>
        <taxon>Neoteleostei</taxon>
        <taxon>Acanthomorphata</taxon>
        <taxon>Eupercaria</taxon>
        <taxon>Perciformes</taxon>
        <taxon>Cottioidei</taxon>
        <taxon>Zoarcales</taxon>
        <taxon>Zoarcidae</taxon>
        <taxon>Zoarcinae</taxon>
        <taxon>Zoarces</taxon>
    </lineage>
</organism>
<evidence type="ECO:0000313" key="3">
    <source>
        <dbReference type="EMBL" id="KAK9513939.1"/>
    </source>
</evidence>
<dbReference type="Gene3D" id="3.40.50.850">
    <property type="entry name" value="Isochorismatase-like"/>
    <property type="match status" value="1"/>
</dbReference>
<gene>
    <name evidence="3" type="ORF">VZT92_027435</name>
</gene>
<reference evidence="3 4" key="1">
    <citation type="journal article" date="2024" name="Genome Biol. Evol.">
        <title>Chromosome-level genome assembly of the viviparous eelpout Zoarces viviparus.</title>
        <authorList>
            <person name="Fuhrmann N."/>
            <person name="Brasseur M.V."/>
            <person name="Bakowski C.E."/>
            <person name="Podsiadlowski L."/>
            <person name="Prost S."/>
            <person name="Krehenwinkel H."/>
            <person name="Mayer C."/>
        </authorList>
    </citation>
    <scope>NUCLEOTIDE SEQUENCE [LARGE SCALE GENOMIC DNA]</scope>
    <source>
        <strain evidence="3">NO-MEL_2022_Ind0_liver</strain>
    </source>
</reference>
<feature type="domain" description="Isochorismatase-like" evidence="2">
    <location>
        <begin position="58"/>
        <end position="205"/>
    </location>
</feature>
<dbReference type="PANTHER" id="PTHR14119:SF3">
    <property type="entry name" value="ISOCHORISMATASE DOMAIN-CONTAINING PROTEIN 2"/>
    <property type="match status" value="1"/>
</dbReference>
<dbReference type="CDD" id="cd01012">
    <property type="entry name" value="YcaC_related"/>
    <property type="match status" value="1"/>
</dbReference>